<dbReference type="Proteomes" id="UP001528823">
    <property type="component" value="Unassembled WGS sequence"/>
</dbReference>
<evidence type="ECO:0000256" key="1">
    <source>
        <dbReference type="SAM" id="SignalP"/>
    </source>
</evidence>
<gene>
    <name evidence="2" type="ORF">ORQ98_08190</name>
</gene>
<evidence type="ECO:0000313" key="3">
    <source>
        <dbReference type="Proteomes" id="UP001528823"/>
    </source>
</evidence>
<evidence type="ECO:0000313" key="2">
    <source>
        <dbReference type="EMBL" id="MDE1461949.1"/>
    </source>
</evidence>
<feature type="chain" id="PRO_5046704724" evidence="1">
    <location>
        <begin position="31"/>
        <end position="52"/>
    </location>
</feature>
<protein>
    <submittedName>
        <fullName evidence="2">Uncharacterized protein</fullName>
    </submittedName>
</protein>
<proteinExistence type="predicted"/>
<dbReference type="RefSeq" id="WP_274688308.1">
    <property type="nucleotide sequence ID" value="NZ_JAPMOU010000007.1"/>
</dbReference>
<sequence length="52" mass="5636">MFDKNLLKACAIMLTAVCAAFILGTNAENADDYKANAQPSDQHVIELSVNHD</sequence>
<keyword evidence="3" id="KW-1185">Reference proteome</keyword>
<keyword evidence="1" id="KW-0732">Signal</keyword>
<organism evidence="2 3">
    <name type="scientific">Spartinivicinus poritis</name>
    <dbReference type="NCBI Taxonomy" id="2994640"/>
    <lineage>
        <taxon>Bacteria</taxon>
        <taxon>Pseudomonadati</taxon>
        <taxon>Pseudomonadota</taxon>
        <taxon>Gammaproteobacteria</taxon>
        <taxon>Oceanospirillales</taxon>
        <taxon>Zooshikellaceae</taxon>
        <taxon>Spartinivicinus</taxon>
    </lineage>
</organism>
<accession>A0ABT5U6F2</accession>
<name>A0ABT5U6F2_9GAMM</name>
<feature type="signal peptide" evidence="1">
    <location>
        <begin position="1"/>
        <end position="30"/>
    </location>
</feature>
<dbReference type="EMBL" id="JAPMOU010000007">
    <property type="protein sequence ID" value="MDE1461949.1"/>
    <property type="molecule type" value="Genomic_DNA"/>
</dbReference>
<reference evidence="2 3" key="1">
    <citation type="submission" date="2022-11" db="EMBL/GenBank/DDBJ databases">
        <title>Spartinivicinus poritis sp. nov., isolated from scleractinian coral Porites lutea.</title>
        <authorList>
            <person name="Zhang G."/>
            <person name="Cai L."/>
            <person name="Wei Q."/>
        </authorList>
    </citation>
    <scope>NUCLEOTIDE SEQUENCE [LARGE SCALE GENOMIC DNA]</scope>
    <source>
        <strain evidence="2 3">A2-2</strain>
    </source>
</reference>
<comment type="caution">
    <text evidence="2">The sequence shown here is derived from an EMBL/GenBank/DDBJ whole genome shotgun (WGS) entry which is preliminary data.</text>
</comment>